<evidence type="ECO:0000256" key="1">
    <source>
        <dbReference type="SAM" id="MobiDB-lite"/>
    </source>
</evidence>
<reference evidence="2" key="1">
    <citation type="submission" date="2024-05" db="EMBL/GenBank/DDBJ databases">
        <title>Draft genome assemblies of 36 bacteria isolated from hibernating arctic ground squirrels.</title>
        <authorList>
            <person name="McKee H."/>
            <person name="Mullen L."/>
            <person name="Drown D.M."/>
            <person name="Duddleston K.N."/>
        </authorList>
    </citation>
    <scope>NUCLEOTIDE SEQUENCE</scope>
    <source>
        <strain evidence="2">AN1007</strain>
    </source>
</reference>
<sequence>MGTNDGIRAQTLPSLSADNNGEEGGGTRWNSKQDKQTATVP</sequence>
<proteinExistence type="predicted"/>
<dbReference type="EMBL" id="CP159992">
    <property type="protein sequence ID" value="XCP94227.1"/>
    <property type="molecule type" value="Genomic_DNA"/>
</dbReference>
<organism evidence="2">
    <name type="scientific">Paenibacillus sp. AN1007</name>
    <dbReference type="NCBI Taxonomy" id="3151385"/>
    <lineage>
        <taxon>Bacteria</taxon>
        <taxon>Bacillati</taxon>
        <taxon>Bacillota</taxon>
        <taxon>Bacilli</taxon>
        <taxon>Bacillales</taxon>
        <taxon>Paenibacillaceae</taxon>
        <taxon>Paenibacillus</taxon>
    </lineage>
</organism>
<dbReference type="RefSeq" id="WP_366291445.1">
    <property type="nucleotide sequence ID" value="NZ_CP159992.1"/>
</dbReference>
<feature type="region of interest" description="Disordered" evidence="1">
    <location>
        <begin position="1"/>
        <end position="41"/>
    </location>
</feature>
<protein>
    <submittedName>
        <fullName evidence="2">Uncharacterized protein</fullName>
    </submittedName>
</protein>
<accession>A0AAU8N7L1</accession>
<name>A0AAU8N7L1_9BACL</name>
<evidence type="ECO:0000313" key="2">
    <source>
        <dbReference type="EMBL" id="XCP94227.1"/>
    </source>
</evidence>
<dbReference type="AlphaFoldDB" id="A0AAU8N7L1"/>
<gene>
    <name evidence="2" type="ORF">ABXS70_24100</name>
</gene>